<organism evidence="3 4">
    <name type="scientific">Pedobacter xixiisoli</name>
    <dbReference type="NCBI Taxonomy" id="1476464"/>
    <lineage>
        <taxon>Bacteria</taxon>
        <taxon>Pseudomonadati</taxon>
        <taxon>Bacteroidota</taxon>
        <taxon>Sphingobacteriia</taxon>
        <taxon>Sphingobacteriales</taxon>
        <taxon>Sphingobacteriaceae</taxon>
        <taxon>Pedobacter</taxon>
    </lineage>
</organism>
<keyword evidence="2" id="KW-0732">Signal</keyword>
<evidence type="ECO:0000313" key="4">
    <source>
        <dbReference type="Proteomes" id="UP000219281"/>
    </source>
</evidence>
<feature type="signal peptide" evidence="2">
    <location>
        <begin position="1"/>
        <end position="24"/>
    </location>
</feature>
<evidence type="ECO:0000256" key="1">
    <source>
        <dbReference type="SAM" id="MobiDB-lite"/>
    </source>
</evidence>
<name>A0A285ZW92_9SPHI</name>
<dbReference type="Proteomes" id="UP000219281">
    <property type="component" value="Unassembled WGS sequence"/>
</dbReference>
<accession>A0A285ZW92</accession>
<reference evidence="4" key="1">
    <citation type="submission" date="2017-09" db="EMBL/GenBank/DDBJ databases">
        <authorList>
            <person name="Varghese N."/>
            <person name="Submissions S."/>
        </authorList>
    </citation>
    <scope>NUCLEOTIDE SEQUENCE [LARGE SCALE GENOMIC DNA]</scope>
    <source>
        <strain evidence="4">CGMCC 1.12803</strain>
    </source>
</reference>
<protein>
    <submittedName>
        <fullName evidence="3">Uncharacterized protein</fullName>
    </submittedName>
</protein>
<sequence length="101" mass="11284">MKNLKNLAFGLLVAVLAISTQAFKNSETEPTAKFVNHYYGWNGTEYQLIGTTYDSERCISGDELCVKILDTDTPPATISQQDAENLPSPMNTPEDSQYRFD</sequence>
<feature type="region of interest" description="Disordered" evidence="1">
    <location>
        <begin position="75"/>
        <end position="101"/>
    </location>
</feature>
<dbReference type="AlphaFoldDB" id="A0A285ZW92"/>
<proteinExistence type="predicted"/>
<dbReference type="RefSeq" id="WP_097130108.1">
    <property type="nucleotide sequence ID" value="NZ_OCMT01000002.1"/>
</dbReference>
<evidence type="ECO:0000256" key="2">
    <source>
        <dbReference type="SAM" id="SignalP"/>
    </source>
</evidence>
<evidence type="ECO:0000313" key="3">
    <source>
        <dbReference type="EMBL" id="SOD13912.1"/>
    </source>
</evidence>
<gene>
    <name evidence="3" type="ORF">SAMN06297358_1305</name>
</gene>
<feature type="chain" id="PRO_5013148815" evidence="2">
    <location>
        <begin position="25"/>
        <end position="101"/>
    </location>
</feature>
<dbReference type="OrthoDB" id="768196at2"/>
<dbReference type="EMBL" id="OCMT01000002">
    <property type="protein sequence ID" value="SOD13912.1"/>
    <property type="molecule type" value="Genomic_DNA"/>
</dbReference>
<keyword evidence="4" id="KW-1185">Reference proteome</keyword>
<feature type="compositionally biased region" description="Polar residues" evidence="1">
    <location>
        <begin position="75"/>
        <end position="95"/>
    </location>
</feature>